<dbReference type="AlphaFoldDB" id="B6IJA0"/>
<organism evidence="1 2">
    <name type="scientific">Caenorhabditis briggsae</name>
    <dbReference type="NCBI Taxonomy" id="6238"/>
    <lineage>
        <taxon>Eukaryota</taxon>
        <taxon>Metazoa</taxon>
        <taxon>Ecdysozoa</taxon>
        <taxon>Nematoda</taxon>
        <taxon>Chromadorea</taxon>
        <taxon>Rhabditida</taxon>
        <taxon>Rhabditina</taxon>
        <taxon>Rhabditomorpha</taxon>
        <taxon>Rhabditoidea</taxon>
        <taxon>Rhabditidae</taxon>
        <taxon>Peloderinae</taxon>
        <taxon>Caenorhabditis</taxon>
    </lineage>
</organism>
<dbReference type="HOGENOM" id="CLU_3034364_0_0_1"/>
<gene>
    <name evidence="1" type="ORF">CBG27655</name>
    <name evidence="1" type="ORF">CBG_27655</name>
</gene>
<evidence type="ECO:0000313" key="2">
    <source>
        <dbReference type="Proteomes" id="UP000008549"/>
    </source>
</evidence>
<reference evidence="1 2" key="1">
    <citation type="journal article" date="2003" name="PLoS Biol.">
        <title>The genome sequence of Caenorhabditis briggsae: a platform for comparative genomics.</title>
        <authorList>
            <person name="Stein L.D."/>
            <person name="Bao Z."/>
            <person name="Blasiar D."/>
            <person name="Blumenthal T."/>
            <person name="Brent M.R."/>
            <person name="Chen N."/>
            <person name="Chinwalla A."/>
            <person name="Clarke L."/>
            <person name="Clee C."/>
            <person name="Coghlan A."/>
            <person name="Coulson A."/>
            <person name="D'Eustachio P."/>
            <person name="Fitch D.H."/>
            <person name="Fulton L.A."/>
            <person name="Fulton R.E."/>
            <person name="Griffiths-Jones S."/>
            <person name="Harris T.W."/>
            <person name="Hillier L.W."/>
            <person name="Kamath R."/>
            <person name="Kuwabara P.E."/>
            <person name="Mardis E.R."/>
            <person name="Marra M.A."/>
            <person name="Miner T.L."/>
            <person name="Minx P."/>
            <person name="Mullikin J.C."/>
            <person name="Plumb R.W."/>
            <person name="Rogers J."/>
            <person name="Schein J.E."/>
            <person name="Sohrmann M."/>
            <person name="Spieth J."/>
            <person name="Stajich J.E."/>
            <person name="Wei C."/>
            <person name="Willey D."/>
            <person name="Wilson R.K."/>
            <person name="Durbin R."/>
            <person name="Waterston R.H."/>
        </authorList>
    </citation>
    <scope>NUCLEOTIDE SEQUENCE [LARGE SCALE GENOMIC DNA]</scope>
    <source>
        <strain evidence="1 2">AF16</strain>
    </source>
</reference>
<reference evidence="1 2" key="2">
    <citation type="journal article" date="2011" name="PLoS Genet.">
        <title>Caenorhabditis briggsae recombinant inbred line genotypes reveal inter-strain incompatibility and the evolution of recombination.</title>
        <authorList>
            <person name="Ross J.A."/>
            <person name="Koboldt D.C."/>
            <person name="Staisch J.E."/>
            <person name="Chamberlin H.M."/>
            <person name="Gupta B.P."/>
            <person name="Miller R.D."/>
            <person name="Baird S.E."/>
            <person name="Haag E.S."/>
        </authorList>
    </citation>
    <scope>NUCLEOTIDE SEQUENCE [LARGE SCALE GENOMIC DNA]</scope>
    <source>
        <strain evidence="1 2">AF16</strain>
    </source>
</reference>
<protein>
    <submittedName>
        <fullName evidence="1">Protein CBG27655</fullName>
    </submittedName>
</protein>
<dbReference type="GeneID" id="68919105"/>
<dbReference type="KEGG" id="cbr:CBG_27655"/>
<dbReference type="EMBL" id="HE600983">
    <property type="protein sequence ID" value="CAR99934.1"/>
    <property type="molecule type" value="Genomic_DNA"/>
</dbReference>
<dbReference type="Proteomes" id="UP000008549">
    <property type="component" value="Unassembled WGS sequence"/>
</dbReference>
<evidence type="ECO:0000313" key="1">
    <source>
        <dbReference type="EMBL" id="CAR99934.1"/>
    </source>
</evidence>
<sequence length="55" mass="6411">MTHMRKHHILLSAPPKAKGVTINSDVEQKIIFKAMKKMVDEKLNRVTEESMENFE</sequence>
<dbReference type="CTD" id="68919105"/>
<dbReference type="RefSeq" id="XP_045099495.1">
    <property type="nucleotide sequence ID" value="XM_045239516.1"/>
</dbReference>
<proteinExistence type="predicted"/>
<keyword evidence="2" id="KW-1185">Reference proteome</keyword>
<dbReference type="InParanoid" id="B6IJA0"/>
<accession>B6IJA0</accession>
<name>B6IJA0_CAEBR</name>